<dbReference type="InParanoid" id="B9RC05"/>
<accession>B9RC05</accession>
<dbReference type="Proteomes" id="UP000008311">
    <property type="component" value="Unassembled WGS sequence"/>
</dbReference>
<dbReference type="EMBL" id="EQ973774">
    <property type="protein sequence ID" value="EEF51076.1"/>
    <property type="molecule type" value="Genomic_DNA"/>
</dbReference>
<gene>
    <name evidence="1" type="ORF">RCOM_1683020</name>
</gene>
<dbReference type="AlphaFoldDB" id="B9RC05"/>
<evidence type="ECO:0000313" key="2">
    <source>
        <dbReference type="Proteomes" id="UP000008311"/>
    </source>
</evidence>
<keyword evidence="2" id="KW-1185">Reference proteome</keyword>
<reference evidence="2" key="1">
    <citation type="journal article" date="2010" name="Nat. Biotechnol.">
        <title>Draft genome sequence of the oilseed species Ricinus communis.</title>
        <authorList>
            <person name="Chan A.P."/>
            <person name="Crabtree J."/>
            <person name="Zhao Q."/>
            <person name="Lorenzi H."/>
            <person name="Orvis J."/>
            <person name="Puiu D."/>
            <person name="Melake-Berhan A."/>
            <person name="Jones K.M."/>
            <person name="Redman J."/>
            <person name="Chen G."/>
            <person name="Cahoon E.B."/>
            <person name="Gedil M."/>
            <person name="Stanke M."/>
            <person name="Haas B.J."/>
            <person name="Wortman J.R."/>
            <person name="Fraser-Liggett C.M."/>
            <person name="Ravel J."/>
            <person name="Rabinowicz P.D."/>
        </authorList>
    </citation>
    <scope>NUCLEOTIDE SEQUENCE [LARGE SCALE GENOMIC DNA]</scope>
    <source>
        <strain evidence="2">cv. Hale</strain>
    </source>
</reference>
<organism evidence="1 2">
    <name type="scientific">Ricinus communis</name>
    <name type="common">Castor bean</name>
    <dbReference type="NCBI Taxonomy" id="3988"/>
    <lineage>
        <taxon>Eukaryota</taxon>
        <taxon>Viridiplantae</taxon>
        <taxon>Streptophyta</taxon>
        <taxon>Embryophyta</taxon>
        <taxon>Tracheophyta</taxon>
        <taxon>Spermatophyta</taxon>
        <taxon>Magnoliopsida</taxon>
        <taxon>eudicotyledons</taxon>
        <taxon>Gunneridae</taxon>
        <taxon>Pentapetalae</taxon>
        <taxon>rosids</taxon>
        <taxon>fabids</taxon>
        <taxon>Malpighiales</taxon>
        <taxon>Euphorbiaceae</taxon>
        <taxon>Acalyphoideae</taxon>
        <taxon>Acalypheae</taxon>
        <taxon>Ricinus</taxon>
    </lineage>
</organism>
<name>B9RC05_RICCO</name>
<evidence type="ECO:0000313" key="1">
    <source>
        <dbReference type="EMBL" id="EEF51076.1"/>
    </source>
</evidence>
<sequence>MDGVISVIPNRILKLHTTRSWNFMGLSQGKLRASQEGNVIVVFSTQESGQNLKASMMTEGLLLLLNGRENAKVKATSPATTRLLELDGTTVRTGMTLLTLNPLEILMDMVRILLPPQQDERCKEQAALD</sequence>
<protein>
    <submittedName>
        <fullName evidence="1">Uncharacterized protein</fullName>
    </submittedName>
</protein>
<proteinExistence type="predicted"/>